<evidence type="ECO:0000256" key="1">
    <source>
        <dbReference type="SAM" id="Phobius"/>
    </source>
</evidence>
<feature type="transmembrane region" description="Helical" evidence="1">
    <location>
        <begin position="72"/>
        <end position="92"/>
    </location>
</feature>
<comment type="caution">
    <text evidence="2">The sequence shown here is derived from an EMBL/GenBank/DDBJ whole genome shotgun (WGS) entry which is preliminary data.</text>
</comment>
<sequence>MTKKIENRLFSGKNIYDYFSKFWNSKRGTHLRDRHSSILKRHKYLITLLLIELLLFKMLWHIDENQIELRAYLKIGVIFFALILFNYSIGYYNQKKTMEYKKNNKTFQKYREKKEINHFSFYSRESSAENLEIRLLTYIIVPLLITKIIMYVFNDLNFSLANDLSTFYNYFLLVFDKWSNSLIWSILNFALSVVSISCSALPFFLEYNDIQADSRFYSMKKIINKLFPILLKVFLLVSFVSVLFISIVAVVMVFSKLGDHNGSILKAIYYASLIGLQKMVRGWIEKIFHDKKELKIANVSIFVMIGVLSTLSFERLSNVTDSGVYYEFKQHKFHNILLNRNPSFAISKNDKKEWIIYDLLPTSNESTTRYELVNQDFEDGVKKWKLRIMVPVPQRPKDLRFFIKSGTMDYVYLLDKAERVDNVNKVKIEKIKIINEKY</sequence>
<evidence type="ECO:0000313" key="2">
    <source>
        <dbReference type="EMBL" id="EGJ38908.1"/>
    </source>
</evidence>
<proteinExistence type="predicted"/>
<dbReference type="RefSeq" id="WP_002921036.1">
    <property type="nucleotide sequence ID" value="NZ_GL890990.1"/>
</dbReference>
<evidence type="ECO:0000313" key="3">
    <source>
        <dbReference type="Proteomes" id="UP000004171"/>
    </source>
</evidence>
<feature type="transmembrane region" description="Helical" evidence="1">
    <location>
        <begin position="135"/>
        <end position="153"/>
    </location>
</feature>
<dbReference type="AlphaFoldDB" id="F3UAN7"/>
<feature type="transmembrane region" description="Helical" evidence="1">
    <location>
        <begin position="226"/>
        <end position="255"/>
    </location>
</feature>
<dbReference type="Proteomes" id="UP000004171">
    <property type="component" value="Unassembled WGS sequence"/>
</dbReference>
<dbReference type="EMBL" id="AFFL01000002">
    <property type="protein sequence ID" value="EGJ38908.1"/>
    <property type="molecule type" value="Genomic_DNA"/>
</dbReference>
<accession>F3UAN7</accession>
<keyword evidence="1" id="KW-0472">Membrane</keyword>
<gene>
    <name evidence="2" type="ORF">HMPREF9393_0530</name>
</gene>
<name>F3UAN7_STRSA</name>
<protein>
    <submittedName>
        <fullName evidence="2">Uncharacterized protein</fullName>
    </submittedName>
</protein>
<dbReference type="PATRIC" id="fig|888820.3.peg.521"/>
<feature type="transmembrane region" description="Helical" evidence="1">
    <location>
        <begin position="44"/>
        <end position="60"/>
    </location>
</feature>
<keyword evidence="1" id="KW-1133">Transmembrane helix</keyword>
<feature type="transmembrane region" description="Helical" evidence="1">
    <location>
        <begin position="182"/>
        <end position="205"/>
    </location>
</feature>
<dbReference type="HOGENOM" id="CLU_625444_0_0_9"/>
<reference evidence="2 3" key="1">
    <citation type="submission" date="2011-03" db="EMBL/GenBank/DDBJ databases">
        <authorList>
            <person name="Muzny D."/>
            <person name="Qin X."/>
            <person name="Deng J."/>
            <person name="Jiang H."/>
            <person name="Liu Y."/>
            <person name="Qu J."/>
            <person name="Song X.-Z."/>
            <person name="Zhang L."/>
            <person name="Thornton R."/>
            <person name="Coyle M."/>
            <person name="Francisco L."/>
            <person name="Jackson L."/>
            <person name="Javaid M."/>
            <person name="Korchina V."/>
            <person name="Kovar C."/>
            <person name="Mata R."/>
            <person name="Mathew T."/>
            <person name="Ngo R."/>
            <person name="Nguyen L."/>
            <person name="Nguyen N."/>
            <person name="Okwuonu G."/>
            <person name="Ongeri F."/>
            <person name="Pham C."/>
            <person name="Simmons D."/>
            <person name="Wilczek-Boney K."/>
            <person name="Hale W."/>
            <person name="Jakkamsetti A."/>
            <person name="Pham P."/>
            <person name="Ruth R."/>
            <person name="San Lucas F."/>
            <person name="Warren J."/>
            <person name="Zhang J."/>
            <person name="Zhao Z."/>
            <person name="Zhou C."/>
            <person name="Zhu D."/>
            <person name="Lee S."/>
            <person name="Bess C."/>
            <person name="Blankenburg K."/>
            <person name="Forbes L."/>
            <person name="Fu Q."/>
            <person name="Gubbala S."/>
            <person name="Hirani K."/>
            <person name="Jayaseelan J.C."/>
            <person name="Lara F."/>
            <person name="Munidasa M."/>
            <person name="Palculict T."/>
            <person name="Patil S."/>
            <person name="Pu L.-L."/>
            <person name="Saada N."/>
            <person name="Tang L."/>
            <person name="Weissenberger G."/>
            <person name="Zhu Y."/>
            <person name="Hemphill L."/>
            <person name="Shang Y."/>
            <person name="Youmans B."/>
            <person name="Ayvaz T."/>
            <person name="Ross M."/>
            <person name="Santibanez J."/>
            <person name="Aqrawi P."/>
            <person name="Gross S."/>
            <person name="Joshi V."/>
            <person name="Fowler G."/>
            <person name="Nazareth L."/>
            <person name="Reid J."/>
            <person name="Worley K."/>
            <person name="Petrosino J."/>
            <person name="Highlander S."/>
            <person name="Gibbs R."/>
        </authorList>
    </citation>
    <scope>NUCLEOTIDE SEQUENCE [LARGE SCALE GENOMIC DNA]</scope>
    <source>
        <strain evidence="2 3">SK1056</strain>
    </source>
</reference>
<organism evidence="2 3">
    <name type="scientific">Streptococcus sanguinis SK1056</name>
    <dbReference type="NCBI Taxonomy" id="888820"/>
    <lineage>
        <taxon>Bacteria</taxon>
        <taxon>Bacillati</taxon>
        <taxon>Bacillota</taxon>
        <taxon>Bacilli</taxon>
        <taxon>Lactobacillales</taxon>
        <taxon>Streptococcaceae</taxon>
        <taxon>Streptococcus</taxon>
    </lineage>
</organism>
<keyword evidence="1" id="KW-0812">Transmembrane</keyword>